<evidence type="ECO:0000259" key="1">
    <source>
        <dbReference type="PROSITE" id="PS51688"/>
    </source>
</evidence>
<dbReference type="EMBL" id="HBIB01020876">
    <property type="protein sequence ID" value="CAE0251295.1"/>
    <property type="molecule type" value="Transcribed_RNA"/>
</dbReference>
<dbReference type="AlphaFoldDB" id="A0A7S3DA99"/>
<dbReference type="Gene3D" id="4.10.1090.10">
    <property type="entry name" value="Endosialidase, domain 4"/>
    <property type="match status" value="1"/>
</dbReference>
<sequence length="1064" mass="109946">MAPPSWSNGARVLFEGTNAVDDSSNQVRMMVVQDATAQTGTKDHAALNFYYENAGSVLDAGSTPLFRIQQGTTDNTTGAITTAKKVQFDGQTIAEDQSGTATVVADCAPATLTVADTPVALTGTATLTHDGTTVINSSGKIPAARLAEHDGSALDLTGIDFTAADITCGNLTASGTITRVNEVNTDVTDRAPRFGTGSEGAALSTNDSKDRALVLETYTDETQNAALVLPTKASGTIDEVEIRANVDPTSNSVGGDLAKIKASNFVDSNGDALLDGSDKIPFSRLEDEPALLNGASGENFAMAAGSAASLSATGEIDAATFDASSGYKVGASTVIDSSSNFSGGTIDGSTITASTHVETPSIGNTGSTLTTVSSIIPSGSKSVGTTGSAFTSMYTSTMYTNSIYARTGDDVQVNGHLVPVTDDNNSLGTASKQFSEAHVAGAVDAGSYEVGGVSAIDASRNFSGAAGSFTSVATGSLANGGSAVDVGDALVPDVSATHDLGSATYKWADLHASGAADVGSLEIGGTEVIDSSRNVSVASVTSLGYVSAASVTGSTNVQTVLLQGVSNSDVSLGNNLVPSTDGAVDIGSSSKKVGTVYADSAVAAALANEGSSISLGDSLIPDADGTLDLGSSGNKMGHVYSDAVTTDALNLSGDLSVSTLTASVGVETPAIDNGGSSISLGDSLIPDADGTLSLGSSSYKLNEVHAGSVQASTLTSAGNVILGQERGSAAIRQRMIIPWSAVDTLRDSGDFVLLARAMRTRPDEDVTADATYSTSSCSGKIKLHTQRLYHEFLLDADASAQTPGRLEYIGGSHNSYAPVTLKFVCCKDDTTEVTQKDFDDYLLLKFQADGTWGDNDDTDLIIDFDTPNCLWKCADGNEGSGYKALGSIVTITTPRVADHTSYDEAITVSSAGAVTLATDTLLNYETEVDTTKVIEQNEAVYQPRTDNAVSLGTSSKRFANVYTTSLYSSNDLVVTSDARKKRAIEEIEEVDYRPLKARRFEMIEFPGRQRAGFIAQEVQEIMPEAVTENDGVLGIDPVAISGHMWNRVDRLEAKLDALIDSMQQ</sequence>
<name>A0A7S3DA99_9EUKA</name>
<dbReference type="Pfam" id="PF13884">
    <property type="entry name" value="Peptidase_S74"/>
    <property type="match status" value="1"/>
</dbReference>
<dbReference type="InterPro" id="IPR030392">
    <property type="entry name" value="S74_ICA"/>
</dbReference>
<dbReference type="PROSITE" id="PS51688">
    <property type="entry name" value="ICA"/>
    <property type="match status" value="1"/>
</dbReference>
<reference evidence="2" key="1">
    <citation type="submission" date="2021-01" db="EMBL/GenBank/DDBJ databases">
        <authorList>
            <person name="Corre E."/>
            <person name="Pelletier E."/>
            <person name="Niang G."/>
            <person name="Scheremetjew M."/>
            <person name="Finn R."/>
            <person name="Kale V."/>
            <person name="Holt S."/>
            <person name="Cochrane G."/>
            <person name="Meng A."/>
            <person name="Brown T."/>
            <person name="Cohen L."/>
        </authorList>
    </citation>
    <scope>NUCLEOTIDE SEQUENCE</scope>
    <source>
        <strain evidence="2">NIES-2562</strain>
    </source>
</reference>
<protein>
    <recommendedName>
        <fullName evidence="1">Peptidase S74 domain-containing protein</fullName>
    </recommendedName>
</protein>
<accession>A0A7S3DA99</accession>
<dbReference type="InterPro" id="IPR044914">
    <property type="entry name" value="Endosialidase_C_dom_sf"/>
</dbReference>
<feature type="domain" description="Peptidase S74" evidence="1">
    <location>
        <begin position="976"/>
        <end position="1062"/>
    </location>
</feature>
<organism evidence="2">
    <name type="scientific">Palpitomonas bilix</name>
    <dbReference type="NCBI Taxonomy" id="652834"/>
    <lineage>
        <taxon>Eukaryota</taxon>
        <taxon>Eukaryota incertae sedis</taxon>
    </lineage>
</organism>
<proteinExistence type="predicted"/>
<gene>
    <name evidence="2" type="ORF">PBIL07802_LOCUS13504</name>
</gene>
<evidence type="ECO:0000313" key="2">
    <source>
        <dbReference type="EMBL" id="CAE0251295.1"/>
    </source>
</evidence>